<feature type="region of interest" description="Disordered" evidence="1">
    <location>
        <begin position="114"/>
        <end position="148"/>
    </location>
</feature>
<sequence length="285" mass="32083">MEKSESSLVIDVGETEEGENNSNRELLDEENKSSSLVNVSAIGGDEKKSKGWFFPLLGKRHTTPDPQSTSQKSLSKNTNQGHQPTTSPLSSPISGGNTSFNIFQKLNIFSKPTNVSTTPPLIVDTSTSNNDNGVDEKNKDDDTVTENSRSINVEETFSSPKIERWYDPKVLSPIKFNLDDSHPLEVECFSNKSMFESKLLDELITDFRENKLKAFSQENLEQLRFMHKQQLEISALHAKLSMEEALNSFKDVDKLDNEFDVLSQKLEELHRTMEEFSPGISVMLS</sequence>
<evidence type="ECO:0000256" key="1">
    <source>
        <dbReference type="SAM" id="MobiDB-lite"/>
    </source>
</evidence>
<dbReference type="Proteomes" id="UP000046392">
    <property type="component" value="Unplaced"/>
</dbReference>
<feature type="region of interest" description="Disordered" evidence="1">
    <location>
        <begin position="1"/>
        <end position="96"/>
    </location>
</feature>
<reference evidence="3" key="1">
    <citation type="submission" date="2017-02" db="UniProtKB">
        <authorList>
            <consortium name="WormBaseParasite"/>
        </authorList>
    </citation>
    <scope>IDENTIFICATION</scope>
</reference>
<evidence type="ECO:0000313" key="3">
    <source>
        <dbReference type="WBParaSite" id="SPAL_0000486700.1"/>
    </source>
</evidence>
<name>A0A0N5BFV5_STREA</name>
<proteinExistence type="predicted"/>
<dbReference type="STRING" id="174720.A0A0N5BFV5"/>
<dbReference type="AlphaFoldDB" id="A0A0N5BFV5"/>
<evidence type="ECO:0000313" key="2">
    <source>
        <dbReference type="Proteomes" id="UP000046392"/>
    </source>
</evidence>
<dbReference type="WBParaSite" id="SPAL_0000486700.1">
    <property type="protein sequence ID" value="SPAL_0000486700.1"/>
    <property type="gene ID" value="SPAL_0000486700"/>
</dbReference>
<keyword evidence="2" id="KW-1185">Reference proteome</keyword>
<accession>A0A0N5BFV5</accession>
<feature type="compositionally biased region" description="Polar residues" evidence="1">
    <location>
        <begin position="114"/>
        <end position="132"/>
    </location>
</feature>
<feature type="compositionally biased region" description="Polar residues" evidence="1">
    <location>
        <begin position="64"/>
        <end position="96"/>
    </location>
</feature>
<organism evidence="2 3">
    <name type="scientific">Strongyloides papillosus</name>
    <name type="common">Intestinal threadworm</name>
    <dbReference type="NCBI Taxonomy" id="174720"/>
    <lineage>
        <taxon>Eukaryota</taxon>
        <taxon>Metazoa</taxon>
        <taxon>Ecdysozoa</taxon>
        <taxon>Nematoda</taxon>
        <taxon>Chromadorea</taxon>
        <taxon>Rhabditida</taxon>
        <taxon>Tylenchina</taxon>
        <taxon>Panagrolaimomorpha</taxon>
        <taxon>Strongyloidoidea</taxon>
        <taxon>Strongyloididae</taxon>
        <taxon>Strongyloides</taxon>
    </lineage>
</organism>
<protein>
    <submittedName>
        <fullName evidence="3">Uncharacterized protein</fullName>
    </submittedName>
</protein>